<accession>A0AA36JF71</accession>
<comment type="caution">
    <text evidence="10">The sequence shown here is derived from an EMBL/GenBank/DDBJ whole genome shotgun (WGS) entry which is preliminary data.</text>
</comment>
<dbReference type="Pfam" id="PF00271">
    <property type="entry name" value="Helicase_C"/>
    <property type="match status" value="1"/>
</dbReference>
<dbReference type="Gene3D" id="3.30.420.10">
    <property type="entry name" value="Ribonuclease H-like superfamily/Ribonuclease H"/>
    <property type="match status" value="1"/>
</dbReference>
<dbReference type="InterPro" id="IPR002298">
    <property type="entry name" value="DNA_polymerase_A"/>
</dbReference>
<dbReference type="Pfam" id="PF00270">
    <property type="entry name" value="DEAD"/>
    <property type="match status" value="1"/>
</dbReference>
<dbReference type="InterPro" id="IPR046931">
    <property type="entry name" value="HTH_61"/>
</dbReference>
<dbReference type="Gene3D" id="3.30.70.370">
    <property type="match status" value="1"/>
</dbReference>
<feature type="compositionally biased region" description="Polar residues" evidence="7">
    <location>
        <begin position="804"/>
        <end position="813"/>
    </location>
</feature>
<feature type="domain" description="Helicase C-terminal" evidence="9">
    <location>
        <begin position="240"/>
        <end position="432"/>
    </location>
</feature>
<dbReference type="Proteomes" id="UP001178507">
    <property type="component" value="Unassembled WGS sequence"/>
</dbReference>
<dbReference type="SUPFAM" id="SSF158702">
    <property type="entry name" value="Sec63 N-terminal domain-like"/>
    <property type="match status" value="1"/>
</dbReference>
<dbReference type="EMBL" id="CAUJNA010003569">
    <property type="protein sequence ID" value="CAJ1405092.1"/>
    <property type="molecule type" value="Genomic_DNA"/>
</dbReference>
<dbReference type="Gene3D" id="1.10.3380.20">
    <property type="match status" value="1"/>
</dbReference>
<evidence type="ECO:0000256" key="5">
    <source>
        <dbReference type="ARBA" id="ARBA00023204"/>
    </source>
</evidence>
<dbReference type="CDD" id="cd18795">
    <property type="entry name" value="SF2_C_Ski2"/>
    <property type="match status" value="1"/>
</dbReference>
<feature type="region of interest" description="Disordered" evidence="7">
    <location>
        <begin position="1115"/>
        <end position="1241"/>
    </location>
</feature>
<keyword evidence="4" id="KW-0067">ATP-binding</keyword>
<dbReference type="SMART" id="SM00482">
    <property type="entry name" value="POLAc"/>
    <property type="match status" value="1"/>
</dbReference>
<dbReference type="InterPro" id="IPR036397">
    <property type="entry name" value="RNaseH_sf"/>
</dbReference>
<evidence type="ECO:0008006" key="12">
    <source>
        <dbReference type="Google" id="ProtNLM"/>
    </source>
</evidence>
<dbReference type="GO" id="GO:0005524">
    <property type="term" value="F:ATP binding"/>
    <property type="evidence" value="ECO:0007669"/>
    <property type="project" value="UniProtKB-KW"/>
</dbReference>
<dbReference type="PANTHER" id="PTHR10133:SF62">
    <property type="entry name" value="DNA POLYMERASE THETA"/>
    <property type="match status" value="1"/>
</dbReference>
<dbReference type="Gene3D" id="1.10.150.20">
    <property type="entry name" value="5' to 3' exonuclease, C-terminal subdomain"/>
    <property type="match status" value="1"/>
</dbReference>
<dbReference type="SUPFAM" id="SSF56672">
    <property type="entry name" value="DNA/RNA polymerases"/>
    <property type="match status" value="1"/>
</dbReference>
<evidence type="ECO:0000256" key="1">
    <source>
        <dbReference type="ARBA" id="ARBA00004123"/>
    </source>
</evidence>
<reference evidence="10" key="1">
    <citation type="submission" date="2023-08" db="EMBL/GenBank/DDBJ databases">
        <authorList>
            <person name="Chen Y."/>
            <person name="Shah S."/>
            <person name="Dougan E. K."/>
            <person name="Thang M."/>
            <person name="Chan C."/>
        </authorList>
    </citation>
    <scope>NUCLEOTIDE SEQUENCE</scope>
</reference>
<dbReference type="GO" id="GO:0006302">
    <property type="term" value="P:double-strand break repair"/>
    <property type="evidence" value="ECO:0007669"/>
    <property type="project" value="TreeGrafter"/>
</dbReference>
<dbReference type="InterPro" id="IPR001098">
    <property type="entry name" value="DNA-dir_DNA_pol_A_palm_dom"/>
</dbReference>
<sequence length="2009" mass="220142">MAELQHLDLPKAIVESYQKRGIKSLYGWQSECLSTAGVQEGRNLVYCAPTSGGKTMVSEILMLQRLFKLKKRAIFVLPYVSVVTEKANFLQSLCKSTGALIKAFFGGSPTGIKEPFDIAVCTIEKANTLINYLVEEGQLSMVGTLVIDELHLVGDSSRGYLLEVFVSKVLFLAPDIQVVGLSATLPNVEDIARWLSAILYQTTYRPVPLHEYVLSGRQLLNTDGSQARELSFEGLAEEDNLLAATWEVTRAGHSVLIFCSSKAKCERTAESLAQKLPAQSRPPERELLVQQLQRQIGGADATLVKTMPAGIAFHHSGLTSEERSLVEKGYKDGSINVICATSTLAAGVNLPARRVLFQSPYMGNQLLDATQYKQMAGRAGRAGQGSIGESMIIAPGHTKSQVMALVRQELPAVSSCLRNEARGVKRLLLEVLCVVPQLGAGEDLIRFMASTLLMTQKPPVDERLAPAAPAERYPEIAQAMKWLLEHDMARLDQRSNSYKATPLGLAVCASALEPQQGHVLFQELQRSRSCISLDTDLQVCYLVTPDSPLSVDWATYRRVLCHLSSAERRVAQRIALRVDLVDQAQFQGRLSNSILQSADGMRVVRFYSGLVLWALLHETPLAKLLERFGLSKGQLQQLQQAAASFTHTVAVFCNRLQWYTLEALILSFQKRLALGVRMELVPLMQIPGMDCSVARCLYEQGFTTPVSVASARPPELLRVLRKTLPHHVPSAALPEENATRLIEAAAGLSKALIKEKRKRARAEPNEDELGLTTGQPQKRPRQAAAQAQSTTSASLRSRGAPSGVVQQERTSQSLPQTTQQRAPQAPLQGIPPSQQACLREYAQVQQRQQQQAQLGMPQVLQQYPHGMLQAQQQASPHGMPQMQQQAYPHRMPQAQLASPQGMPQVQQQVYPHRMPEAQASPRGMPQMQQQVYPHGMRQAQLASPQGMPQVQQQVYPHGMPQAQASPRGMPQMQQQVYPHGMPQAQQQASPQGMPQAQQQVYPPGVLQAQASPRGMPQMQQQVYPHGMRQAQLASPQGMPQVQQQVYPHGMPQAQASPRGMPQMQQQVYPHGMPQAQQQASPQGMPQAQQQVYPPGVLQAQQQASPLAFPAAQAKRTLPPVTEQPSPGMQQVAKLTSPPPQTPRARARYQELSDALSPGGQTPDASLSRCATPCRAIDTPAEETSPLSSERLSEGLRRVGRQSLSPGDVEAGRSPGAESGVTSGGGSPGQTADSHSDSSHAAAQSEAKFLASTFAAGARLPLPPLQLLTTADPMVRHVLARVSSAEWIGASVVAGENGEDALCLTLGPMEAFCILLPKPDAGNFGVLGSIWSWFKEEQNLCLTSNAKDLAAAFLRRGMDLQCSLAEPRVAQWLLDPDDKQNMSISDLASACQVALASNKVALTNSGALASSPVLRVRLGKEWPEAFLALPLLADLLQRLKRQELLGSFWCIEMPTAVILAWMEHVGFGCEGHDPNHTHSHIWYKMSAIQEHVKKAVGRQVLLSSSEDVGRALFEDLRLPIPRGVQLRRKPNGRLCYKSPQDVLKRLLPNQTVALILEHRQLSHAAKRIENILRSAEPPRAEPLCPMCAAGTMGLAGPGLASRQRIRSEFVQTATATGRLATAAGAAPLLCLEKAFEICEVSRPSLHEELSKGTQVAAGTRVFVSAAFEPPPRRRLREGAIHEVSERTCDQPMANSEEDVSLADYWASRGWEVYKEESWRRSVQQVLVRHGNSVWSYPADQVWRLAAAVDVAEEDARKVLVNPRQLLAAEPGYVLLSLDYSQIEVRLMAHFSEDPRLLNILRNGGDVFKQIAAGWLGKDSSQVSAEERSGAKRICYSLIYGVGVARLAAELGISRSQANEFKSSFMKEYAGVAIWIKACTDQARQQGFVETLHGRRRFLPGLASGSASERAHAERQAVNTACQASAADLMKAAMIGIHRRLKLLRSHDGRCTMAGRILLQIHDELILEVEELRLSEVRELVVSEMIRAGCDLKVPLQVHWKHGKSWGSLEP</sequence>
<keyword evidence="2" id="KW-0547">Nucleotide-binding</keyword>
<dbReference type="PROSITE" id="PS51194">
    <property type="entry name" value="HELICASE_CTER"/>
    <property type="match status" value="1"/>
</dbReference>
<dbReference type="GO" id="GO:0006261">
    <property type="term" value="P:DNA-templated DNA replication"/>
    <property type="evidence" value="ECO:0007669"/>
    <property type="project" value="InterPro"/>
</dbReference>
<feature type="domain" description="Helicase ATP-binding" evidence="8">
    <location>
        <begin position="35"/>
        <end position="203"/>
    </location>
</feature>
<organism evidence="10 11">
    <name type="scientific">Effrenium voratum</name>
    <dbReference type="NCBI Taxonomy" id="2562239"/>
    <lineage>
        <taxon>Eukaryota</taxon>
        <taxon>Sar</taxon>
        <taxon>Alveolata</taxon>
        <taxon>Dinophyceae</taxon>
        <taxon>Suessiales</taxon>
        <taxon>Symbiodiniaceae</taxon>
        <taxon>Effrenium</taxon>
    </lineage>
</organism>
<dbReference type="FunFam" id="3.40.50.300:FF:000813">
    <property type="entry name" value="helicase POLQ-like isoform X1"/>
    <property type="match status" value="1"/>
</dbReference>
<evidence type="ECO:0000313" key="11">
    <source>
        <dbReference type="Proteomes" id="UP001178507"/>
    </source>
</evidence>
<dbReference type="Gene3D" id="3.40.50.300">
    <property type="entry name" value="P-loop containing nucleotide triphosphate hydrolases"/>
    <property type="match status" value="2"/>
</dbReference>
<comment type="subcellular location">
    <subcellularLocation>
        <location evidence="1">Nucleus</location>
    </subcellularLocation>
</comment>
<feature type="compositionally biased region" description="Low complexity" evidence="7">
    <location>
        <begin position="782"/>
        <end position="798"/>
    </location>
</feature>
<dbReference type="InterPro" id="IPR048960">
    <property type="entry name" value="POLQ-like_helical"/>
</dbReference>
<dbReference type="GO" id="GO:0005634">
    <property type="term" value="C:nucleus"/>
    <property type="evidence" value="ECO:0007669"/>
    <property type="project" value="UniProtKB-SubCell"/>
</dbReference>
<proteinExistence type="predicted"/>
<dbReference type="Pfam" id="PF00476">
    <property type="entry name" value="DNA_pol_A"/>
    <property type="match status" value="1"/>
</dbReference>
<dbReference type="GO" id="GO:0003887">
    <property type="term" value="F:DNA-directed DNA polymerase activity"/>
    <property type="evidence" value="ECO:0007669"/>
    <property type="project" value="InterPro"/>
</dbReference>
<dbReference type="CDD" id="cd08638">
    <property type="entry name" value="DNA_pol_A_theta"/>
    <property type="match status" value="1"/>
</dbReference>
<dbReference type="InterPro" id="IPR014001">
    <property type="entry name" value="Helicase_ATP-bd"/>
</dbReference>
<evidence type="ECO:0000256" key="2">
    <source>
        <dbReference type="ARBA" id="ARBA00022741"/>
    </source>
</evidence>
<dbReference type="InterPro" id="IPR027417">
    <property type="entry name" value="P-loop_NTPase"/>
</dbReference>
<dbReference type="GO" id="GO:0003677">
    <property type="term" value="F:DNA binding"/>
    <property type="evidence" value="ECO:0007669"/>
    <property type="project" value="InterPro"/>
</dbReference>
<feature type="region of interest" description="Disordered" evidence="7">
    <location>
        <begin position="755"/>
        <end position="831"/>
    </location>
</feature>
<dbReference type="InterPro" id="IPR043502">
    <property type="entry name" value="DNA/RNA_pol_sf"/>
</dbReference>
<dbReference type="CDD" id="cd18026">
    <property type="entry name" value="DEXHc_POLQ-like"/>
    <property type="match status" value="1"/>
</dbReference>
<dbReference type="Pfam" id="PF20470">
    <property type="entry name" value="HTH_61"/>
    <property type="match status" value="1"/>
</dbReference>
<evidence type="ECO:0000256" key="7">
    <source>
        <dbReference type="SAM" id="MobiDB-lite"/>
    </source>
</evidence>
<evidence type="ECO:0000256" key="4">
    <source>
        <dbReference type="ARBA" id="ARBA00022840"/>
    </source>
</evidence>
<gene>
    <name evidence="10" type="ORF">EVOR1521_LOCUS27402</name>
</gene>
<feature type="compositionally biased region" description="Low complexity" evidence="7">
    <location>
        <begin position="814"/>
        <end position="828"/>
    </location>
</feature>
<evidence type="ECO:0000259" key="9">
    <source>
        <dbReference type="PROSITE" id="PS51194"/>
    </source>
</evidence>
<dbReference type="SUPFAM" id="SSF52540">
    <property type="entry name" value="P-loop containing nucleoside triphosphate hydrolases"/>
    <property type="match status" value="1"/>
</dbReference>
<dbReference type="InterPro" id="IPR011545">
    <property type="entry name" value="DEAD/DEAH_box_helicase_dom"/>
</dbReference>
<dbReference type="SMART" id="SM00487">
    <property type="entry name" value="DEXDc"/>
    <property type="match status" value="1"/>
</dbReference>
<dbReference type="Pfam" id="PF21099">
    <property type="entry name" value="POLQ_helical"/>
    <property type="match status" value="1"/>
</dbReference>
<dbReference type="Gene3D" id="1.20.1060.10">
    <property type="entry name" value="Taq DNA Polymerase, Chain T, domain 4"/>
    <property type="match status" value="1"/>
</dbReference>
<evidence type="ECO:0000313" key="10">
    <source>
        <dbReference type="EMBL" id="CAJ1405092.1"/>
    </source>
</evidence>
<dbReference type="SMART" id="SM00490">
    <property type="entry name" value="HELICc"/>
    <property type="match status" value="1"/>
</dbReference>
<evidence type="ECO:0000256" key="6">
    <source>
        <dbReference type="ARBA" id="ARBA00023242"/>
    </source>
</evidence>
<keyword evidence="5" id="KW-0234">DNA repair</keyword>
<keyword evidence="11" id="KW-1185">Reference proteome</keyword>
<dbReference type="FunFam" id="1.10.150.20:FF:000002">
    <property type="entry name" value="DNA polymerase I"/>
    <property type="match status" value="1"/>
</dbReference>
<keyword evidence="6" id="KW-0539">Nucleus</keyword>
<evidence type="ECO:0000256" key="3">
    <source>
        <dbReference type="ARBA" id="ARBA00022763"/>
    </source>
</evidence>
<evidence type="ECO:0000259" key="8">
    <source>
        <dbReference type="PROSITE" id="PS51192"/>
    </source>
</evidence>
<protein>
    <recommendedName>
        <fullName evidence="12">DNA-directed DNA polymerase</fullName>
    </recommendedName>
</protein>
<dbReference type="PANTHER" id="PTHR10133">
    <property type="entry name" value="DNA POLYMERASE I"/>
    <property type="match status" value="1"/>
</dbReference>
<dbReference type="PROSITE" id="PS51192">
    <property type="entry name" value="HELICASE_ATP_BIND_1"/>
    <property type="match status" value="1"/>
</dbReference>
<dbReference type="InterPro" id="IPR001650">
    <property type="entry name" value="Helicase_C-like"/>
</dbReference>
<keyword evidence="3" id="KW-0227">DNA damage</keyword>
<name>A0AA36JF71_9DINO</name>